<organism evidence="3 4">
    <name type="scientific">Vigna radiata var. radiata</name>
    <name type="common">Mung bean</name>
    <name type="synonym">Phaseolus aureus</name>
    <dbReference type="NCBI Taxonomy" id="3916"/>
    <lineage>
        <taxon>Eukaryota</taxon>
        <taxon>Viridiplantae</taxon>
        <taxon>Streptophyta</taxon>
        <taxon>Embryophyta</taxon>
        <taxon>Tracheophyta</taxon>
        <taxon>Spermatophyta</taxon>
        <taxon>Magnoliopsida</taxon>
        <taxon>eudicotyledons</taxon>
        <taxon>Gunneridae</taxon>
        <taxon>Pentapetalae</taxon>
        <taxon>rosids</taxon>
        <taxon>fabids</taxon>
        <taxon>Fabales</taxon>
        <taxon>Fabaceae</taxon>
        <taxon>Papilionoideae</taxon>
        <taxon>50 kb inversion clade</taxon>
        <taxon>NPAAA clade</taxon>
        <taxon>indigoferoid/millettioid clade</taxon>
        <taxon>Phaseoleae</taxon>
        <taxon>Vigna</taxon>
    </lineage>
</organism>
<sequence length="667" mass="74668">MVNEGMNANTSDGIRVTLVPHAITGEGFSTKAAPHTSFQGVISNVDGAKDKLESLEARLRAVEGFESYGFGDVARLSLAPGVKIPHKFKAPEFEKYKGNTCPKSHLTMYCRKMAAYAYDEQLLIHVSQDSLAGVALNWYTHLEPTRICCWADLADAFVKQYIYNTHVAPDRLQLQNMSKKDHKTFKEYAQWWRELAAQVEPPLYDREMVAMFVNTLQPPFYEHMVGNVSSNFADIIVIGERIEIGLKNGKIAYGSSMVTNSKKPSFNPGKRKEGDVHATSTTPVWRGQAPSHNYRPYWGQHPHAANVSFGHQTRPQQQPGYYQPQYIPTNNWRGGANVSSNMNVSPNTYPRRNQERNYVNFTPIPTTYTELLPQLIKQGLVVICPLKPMQPPYPRGYDADAKCSYHGGAAGHSTERCLAFKYKVQTLIDSGWLKFQEDKPSIEANPLSGHGSTLTNAIKVKEHELVRKVREVRSSRRFVLEALLKVGILKGDYDGSLACALHPDAEHSIEECVEFEEFLQDLLDRGLMQVCCKSEEGEVFVQTGDGSGMTLPEPLVIRFTRATPIPPTQGRSPVVIRVPAPFPYKNERAVPWRYGTYALDEAQSVDPGVKNISGIGGMTRSGRIFTPPELARERVNDKEASMVTKAKEFLKGKGAQTEEIPDKEEKR</sequence>
<dbReference type="InterPro" id="IPR005162">
    <property type="entry name" value="Retrotrans_gag_dom"/>
</dbReference>
<dbReference type="KEGG" id="vra:106778697"/>
<name>A0A1S3VVF4_VIGRR</name>
<dbReference type="PANTHER" id="PTHR32108:SF9">
    <property type="entry name" value="REVERSE TRANSCRIPTASE RNASE H-LIKE DOMAIN-CONTAINING PROTEIN"/>
    <property type="match status" value="1"/>
</dbReference>
<dbReference type="Proteomes" id="UP000087766">
    <property type="component" value="Unplaced"/>
</dbReference>
<reference evidence="4" key="1">
    <citation type="submission" date="2025-08" db="UniProtKB">
        <authorList>
            <consortium name="RefSeq"/>
        </authorList>
    </citation>
    <scope>IDENTIFICATION</scope>
    <source>
        <tissue evidence="4">Leaf</tissue>
    </source>
</reference>
<dbReference type="RefSeq" id="XP_014522167.1">
    <property type="nucleotide sequence ID" value="XM_014666681.1"/>
</dbReference>
<feature type="region of interest" description="Disordered" evidence="1">
    <location>
        <begin position="262"/>
        <end position="286"/>
    </location>
</feature>
<dbReference type="Pfam" id="PF03732">
    <property type="entry name" value="Retrotrans_gag"/>
    <property type="match status" value="1"/>
</dbReference>
<proteinExistence type="predicted"/>
<feature type="region of interest" description="Disordered" evidence="1">
    <location>
        <begin position="646"/>
        <end position="667"/>
    </location>
</feature>
<dbReference type="GeneID" id="106778697"/>
<evidence type="ECO:0000313" key="4">
    <source>
        <dbReference type="RefSeq" id="XP_014522167.1"/>
    </source>
</evidence>
<dbReference type="AlphaFoldDB" id="A0A1S3VVF4"/>
<dbReference type="OrthoDB" id="1435288at2759"/>
<keyword evidence="3" id="KW-1185">Reference proteome</keyword>
<evidence type="ECO:0000313" key="3">
    <source>
        <dbReference type="Proteomes" id="UP000087766"/>
    </source>
</evidence>
<gene>
    <name evidence="4" type="primary">LOC106778697</name>
</gene>
<feature type="domain" description="Retrotransposon gag" evidence="2">
    <location>
        <begin position="130"/>
        <end position="217"/>
    </location>
</feature>
<accession>A0A1S3VVF4</accession>
<dbReference type="PANTHER" id="PTHR32108">
    <property type="entry name" value="DNA-DIRECTED RNA POLYMERASE SUBUNIT ALPHA"/>
    <property type="match status" value="1"/>
</dbReference>
<evidence type="ECO:0000259" key="2">
    <source>
        <dbReference type="Pfam" id="PF03732"/>
    </source>
</evidence>
<protein>
    <submittedName>
        <fullName evidence="4">Uncharacterized protein LOC106778697</fullName>
    </submittedName>
</protein>
<evidence type="ECO:0000256" key="1">
    <source>
        <dbReference type="SAM" id="MobiDB-lite"/>
    </source>
</evidence>